<feature type="region of interest" description="Disordered" evidence="1">
    <location>
        <begin position="718"/>
        <end position="764"/>
    </location>
</feature>
<dbReference type="Pfam" id="PF06985">
    <property type="entry name" value="HET"/>
    <property type="match status" value="1"/>
</dbReference>
<dbReference type="PANTHER" id="PTHR24148">
    <property type="entry name" value="ANKYRIN REPEAT DOMAIN-CONTAINING PROTEIN 39 HOMOLOG-RELATED"/>
    <property type="match status" value="1"/>
</dbReference>
<feature type="compositionally biased region" description="Low complexity" evidence="1">
    <location>
        <begin position="637"/>
        <end position="663"/>
    </location>
</feature>
<evidence type="ECO:0000313" key="4">
    <source>
        <dbReference type="Proteomes" id="UP001642720"/>
    </source>
</evidence>
<accession>A0ABY2GSH5</accession>
<feature type="region of interest" description="Disordered" evidence="1">
    <location>
        <begin position="69"/>
        <end position="91"/>
    </location>
</feature>
<evidence type="ECO:0000313" key="3">
    <source>
        <dbReference type="EMBL" id="TFA98740.1"/>
    </source>
</evidence>
<feature type="compositionally biased region" description="Low complexity" evidence="1">
    <location>
        <begin position="726"/>
        <end position="764"/>
    </location>
</feature>
<feature type="domain" description="Heterokaryon incompatibility" evidence="2">
    <location>
        <begin position="146"/>
        <end position="294"/>
    </location>
</feature>
<organism evidence="3 4">
    <name type="scientific">Trichoderma ghanense</name>
    <dbReference type="NCBI Taxonomy" id="65468"/>
    <lineage>
        <taxon>Eukaryota</taxon>
        <taxon>Fungi</taxon>
        <taxon>Dikarya</taxon>
        <taxon>Ascomycota</taxon>
        <taxon>Pezizomycotina</taxon>
        <taxon>Sordariomycetes</taxon>
        <taxon>Hypocreomycetidae</taxon>
        <taxon>Hypocreales</taxon>
        <taxon>Hypocreaceae</taxon>
        <taxon>Trichoderma</taxon>
    </lineage>
</organism>
<sequence length="900" mass="101121">MRRNKGSSSRSVPFALRTWRGIRLNLRSRRDLEDSWVLYSFRLKLRLRAAASQLQALFSRHAKKPVKRRRGFQSSRSSFMDTKPLPHRPRRSIHIPDDQRYVYKPIREPKSVRFLILQPGAGSDPLIGSLQPGSLDPADVAQLPPYEAISYVWGTSDRLFTLLCDGAVLPLTQSIHDALVRVRLPGRARRLWADQICINQDDVAERSQQVKLMNAVYKNASKVLVWLGRDVDGVAADAVRMVHHLDGVFRDDEAHEAFKIAHEEHLAMQSAERWVPLAKLTKLPWFHRIWIVQEIGTTAPATLYWGDTEMDWATLSFVAGVLNERYHHLRTRFFIGTSNIRYLHQRFVEPAEAYDQFHNRGNFAYELHRARHLLAQDPRDHVYAFLGHFSLTKSSSADLRGLVADYSKSVEEVYFDVAVRGLRGADDLIMLSATHHCRPSNKRRAPGNERELDLPSWVPDWRDLPMHILGSPAVPHRAAGDTKPELRIDEEKRVLHIRGVRVDVVERHSWTIYGTAFQVRQDDQGPRRKSWKKKQQQQQQGGDRGPPRLRPQSHGRTPSTGSNSSSSSVPGGRDTARGGSSIYHQHSRTMNQRRNSQSDQYQYGPRTHPMEVLWKQICGFQTFTLSRIYPPFLKAAAASSSSPSPTPGRSPSRSTSTSTTTAPESEQDHSKSAFFALIQTLTNACTGMDRSRPYSSVSPNEWLASGAAYLVRYAIPSPSPSPSPHLSPSRTFPSFPTQRSTSPSPTPNNSNSDNNNNTTNNDRSSTLMSAFYEKANSLSSSSSSSSQQTPISPSIHALSLTGDPFKWSHEATLITRYRRFAVTRGGYFVLGPDALQEGDVVVILRGGKTPFLLRELKDDDDAASGGGWVLVGECYVHGLMDGEGWVGVEDGGREEVFSIR</sequence>
<dbReference type="PANTHER" id="PTHR24148:SF64">
    <property type="entry name" value="HETEROKARYON INCOMPATIBILITY DOMAIN-CONTAINING PROTEIN"/>
    <property type="match status" value="1"/>
</dbReference>
<comment type="caution">
    <text evidence="3">The sequence shown here is derived from an EMBL/GenBank/DDBJ whole genome shotgun (WGS) entry which is preliminary data.</text>
</comment>
<proteinExistence type="predicted"/>
<keyword evidence="4" id="KW-1185">Reference proteome</keyword>
<dbReference type="GeneID" id="300581068"/>
<dbReference type="EMBL" id="PPTA01000018">
    <property type="protein sequence ID" value="TFA98740.1"/>
    <property type="molecule type" value="Genomic_DNA"/>
</dbReference>
<dbReference type="RefSeq" id="XP_073554942.1">
    <property type="nucleotide sequence ID" value="XM_073706618.1"/>
</dbReference>
<name>A0ABY2GSH5_9HYPO</name>
<dbReference type="InterPro" id="IPR010730">
    <property type="entry name" value="HET"/>
</dbReference>
<reference evidence="3 4" key="1">
    <citation type="submission" date="2018-01" db="EMBL/GenBank/DDBJ databases">
        <title>Genome characterization of the sugarcane-associated fungus Trichoderma ghanense CCMA-1212 and their application in lignocelulose bioconversion.</title>
        <authorList>
            <person name="Steindorff A.S."/>
            <person name="Mendes T.D."/>
            <person name="Vilela E.S.D."/>
            <person name="Rodrigues D.S."/>
            <person name="Formighieri E.F."/>
            <person name="Melo I.S."/>
            <person name="Favaro L.C.L."/>
        </authorList>
    </citation>
    <scope>NUCLEOTIDE SEQUENCE [LARGE SCALE GENOMIC DNA]</scope>
    <source>
        <strain evidence="3 4">CCMA-1212</strain>
    </source>
</reference>
<feature type="region of interest" description="Disordered" evidence="1">
    <location>
        <begin position="521"/>
        <end position="581"/>
    </location>
</feature>
<evidence type="ECO:0000256" key="1">
    <source>
        <dbReference type="SAM" id="MobiDB-lite"/>
    </source>
</evidence>
<evidence type="ECO:0000259" key="2">
    <source>
        <dbReference type="Pfam" id="PF06985"/>
    </source>
</evidence>
<feature type="compositionally biased region" description="Low complexity" evidence="1">
    <location>
        <begin position="550"/>
        <end position="573"/>
    </location>
</feature>
<gene>
    <name evidence="3" type="ORF">CCMA1212_009539</name>
</gene>
<protein>
    <recommendedName>
        <fullName evidence="2">Heterokaryon incompatibility domain-containing protein</fullName>
    </recommendedName>
</protein>
<feature type="region of interest" description="Disordered" evidence="1">
    <location>
        <begin position="637"/>
        <end position="669"/>
    </location>
</feature>
<dbReference type="InterPro" id="IPR052895">
    <property type="entry name" value="HetReg/Transcr_Mod"/>
</dbReference>
<dbReference type="Proteomes" id="UP001642720">
    <property type="component" value="Unassembled WGS sequence"/>
</dbReference>
<dbReference type="Pfam" id="PF26639">
    <property type="entry name" value="Het-6_barrel"/>
    <property type="match status" value="1"/>
</dbReference>